<gene>
    <name evidence="3" type="ORF">U9M48_040645</name>
</gene>
<dbReference type="Proteomes" id="UP001341281">
    <property type="component" value="Chromosome 09"/>
</dbReference>
<feature type="compositionally biased region" description="Basic and acidic residues" evidence="1">
    <location>
        <begin position="38"/>
        <end position="54"/>
    </location>
</feature>
<dbReference type="EMBL" id="CP144753">
    <property type="protein sequence ID" value="WVZ94795.1"/>
    <property type="molecule type" value="Genomic_DNA"/>
</dbReference>
<evidence type="ECO:0000313" key="3">
    <source>
        <dbReference type="EMBL" id="WVZ94795.1"/>
    </source>
</evidence>
<feature type="region of interest" description="Disordered" evidence="1">
    <location>
        <begin position="1"/>
        <end position="20"/>
    </location>
</feature>
<organism evidence="3 4">
    <name type="scientific">Paspalum notatum var. saurae</name>
    <dbReference type="NCBI Taxonomy" id="547442"/>
    <lineage>
        <taxon>Eukaryota</taxon>
        <taxon>Viridiplantae</taxon>
        <taxon>Streptophyta</taxon>
        <taxon>Embryophyta</taxon>
        <taxon>Tracheophyta</taxon>
        <taxon>Spermatophyta</taxon>
        <taxon>Magnoliopsida</taxon>
        <taxon>Liliopsida</taxon>
        <taxon>Poales</taxon>
        <taxon>Poaceae</taxon>
        <taxon>PACMAD clade</taxon>
        <taxon>Panicoideae</taxon>
        <taxon>Andropogonodae</taxon>
        <taxon>Paspaleae</taxon>
        <taxon>Paspalinae</taxon>
        <taxon>Paspalum</taxon>
    </lineage>
</organism>
<keyword evidence="2" id="KW-1133">Transmembrane helix</keyword>
<evidence type="ECO:0000313" key="4">
    <source>
        <dbReference type="Proteomes" id="UP001341281"/>
    </source>
</evidence>
<evidence type="ECO:0000256" key="1">
    <source>
        <dbReference type="SAM" id="MobiDB-lite"/>
    </source>
</evidence>
<keyword evidence="2" id="KW-0472">Membrane</keyword>
<dbReference type="PANTHER" id="PTHR35741">
    <property type="entry name" value="FACTOR CWC22-LIKE PROTEIN, PUTATIVE (DUF3245)-RELATED"/>
    <property type="match status" value="1"/>
</dbReference>
<keyword evidence="4" id="KW-1185">Reference proteome</keyword>
<accession>A0AAQ3XE00</accession>
<name>A0AAQ3XE00_PASNO</name>
<protein>
    <submittedName>
        <fullName evidence="3">Uncharacterized protein</fullName>
    </submittedName>
</protein>
<reference evidence="3 4" key="1">
    <citation type="submission" date="2024-02" db="EMBL/GenBank/DDBJ databases">
        <title>High-quality chromosome-scale genome assembly of Pensacola bahiagrass (Paspalum notatum Flugge var. saurae).</title>
        <authorList>
            <person name="Vega J.M."/>
            <person name="Podio M."/>
            <person name="Orjuela J."/>
            <person name="Siena L.A."/>
            <person name="Pessino S.C."/>
            <person name="Combes M.C."/>
            <person name="Mariac C."/>
            <person name="Albertini E."/>
            <person name="Pupilli F."/>
            <person name="Ortiz J.P.A."/>
            <person name="Leblanc O."/>
        </authorList>
    </citation>
    <scope>NUCLEOTIDE SEQUENCE [LARGE SCALE GENOMIC DNA]</scope>
    <source>
        <strain evidence="3">R1</strain>
        <tissue evidence="3">Leaf</tissue>
    </source>
</reference>
<dbReference type="PANTHER" id="PTHR35741:SF1">
    <property type="entry name" value="FACTOR CWC22-LIKE PROTEIN, PUTATIVE (DUF3245)-RELATED"/>
    <property type="match status" value="1"/>
</dbReference>
<sequence length="211" mass="21550">MATETPPPEKKKKKKKAPLPKVVTLNKALKLAQTWMDKMSRSEPDEPNDKDFEGRPSSFGNRHHLAVCCAGGLLPCTGYGVTPQHDGHHSGLQGEGLALALVGVGAGLGSTTTLGFIVSFVGVLIGSNLIAAGVLMADSPAAPIGPVVLAAAPRALVGCLRTHHAVAGLLMASSAITAVVAAGELAPVLCFCAFALLLLGLSLVSTKVYSP</sequence>
<keyword evidence="2" id="KW-0812">Transmembrane</keyword>
<dbReference type="AlphaFoldDB" id="A0AAQ3XE00"/>
<feature type="transmembrane region" description="Helical" evidence="2">
    <location>
        <begin position="188"/>
        <end position="209"/>
    </location>
</feature>
<feature type="region of interest" description="Disordered" evidence="1">
    <location>
        <begin position="34"/>
        <end position="57"/>
    </location>
</feature>
<proteinExistence type="predicted"/>
<evidence type="ECO:0000256" key="2">
    <source>
        <dbReference type="SAM" id="Phobius"/>
    </source>
</evidence>